<dbReference type="Proteomes" id="UP000237423">
    <property type="component" value="Unassembled WGS sequence"/>
</dbReference>
<sequence>MTEKTASKYLLNLEKQFAHDNPVLLQALKVFQEVDQFEYDLGLIEAEETTASKHSWWPIVSLVGGNSTAKARFINSYLETGQQLAGVQSAGHKFTVLLHNNQTNSTTLPGTALDVDPRYPFYKISSKIEQQKAGEGSRINSYLELKTLHSDRLKGKLIIDMPNVATALVTPVISLLTRHTIETSDLVCVFSDVFESDSPLAKELIGLVAAHQDTNKFVYLIDEPTANLSTTNNNAIISLWQRKLAELGLNSGQFIVLTNQQNSANPSGSGYFAEIDHRMANVAHGRSYRVLDALEKNINDIKDVVIPETQKGIAAWKDRVNMSTLMILGFLGSLAVLAEIQIGILEFIIDPIIGPMVGVAFLVVMIPIHLISSRLQGRIISHRLAARQKELHLLENLANLFEKNLTFRRMMFTVSDPVGWNKKSKARLLHLREKTEELVQSLNDHFSSYQEPPPSNGASSFKEFP</sequence>
<dbReference type="EMBL" id="PGFZ01000008">
    <property type="protein sequence ID" value="POZ50928.1"/>
    <property type="molecule type" value="Genomic_DNA"/>
</dbReference>
<proteinExistence type="predicted"/>
<dbReference type="RefSeq" id="WP_103975062.1">
    <property type="nucleotide sequence ID" value="NZ_JAGVVN010000001.1"/>
</dbReference>
<keyword evidence="2" id="KW-0472">Membrane</keyword>
<accession>A0A2S5CJD7</accession>
<keyword evidence="2" id="KW-1133">Transmembrane helix</keyword>
<keyword evidence="2" id="KW-0812">Transmembrane</keyword>
<evidence type="ECO:0008006" key="5">
    <source>
        <dbReference type="Google" id="ProtNLM"/>
    </source>
</evidence>
<evidence type="ECO:0000256" key="2">
    <source>
        <dbReference type="SAM" id="Phobius"/>
    </source>
</evidence>
<gene>
    <name evidence="3" type="ORF">AADEFJLK_03400</name>
</gene>
<feature type="transmembrane region" description="Helical" evidence="2">
    <location>
        <begin position="325"/>
        <end position="345"/>
    </location>
</feature>
<evidence type="ECO:0000256" key="1">
    <source>
        <dbReference type="SAM" id="MobiDB-lite"/>
    </source>
</evidence>
<evidence type="ECO:0000313" key="3">
    <source>
        <dbReference type="EMBL" id="POZ50928.1"/>
    </source>
</evidence>
<organism evidence="3 4">
    <name type="scientific">Methylovulum psychrotolerans</name>
    <dbReference type="NCBI Taxonomy" id="1704499"/>
    <lineage>
        <taxon>Bacteria</taxon>
        <taxon>Pseudomonadati</taxon>
        <taxon>Pseudomonadota</taxon>
        <taxon>Gammaproteobacteria</taxon>
        <taxon>Methylococcales</taxon>
        <taxon>Methylococcaceae</taxon>
        <taxon>Methylovulum</taxon>
    </lineage>
</organism>
<comment type="caution">
    <text evidence="3">The sequence shown here is derived from an EMBL/GenBank/DDBJ whole genome shotgun (WGS) entry which is preliminary data.</text>
</comment>
<protein>
    <recommendedName>
        <fullName evidence="5">Dynamin family protein</fullName>
    </recommendedName>
</protein>
<evidence type="ECO:0000313" key="4">
    <source>
        <dbReference type="Proteomes" id="UP000237423"/>
    </source>
</evidence>
<reference evidence="3 4" key="1">
    <citation type="submission" date="2017-11" db="EMBL/GenBank/DDBJ databases">
        <title>Draft Genome Sequence of Methylobacter psychrotolerans Sph1T, an Obligate Methanotroph from Low-Temperature Environments.</title>
        <authorList>
            <person name="Oshkin I.Y."/>
            <person name="Miroshnikov K."/>
            <person name="Belova S.E."/>
            <person name="Korzhenkov A."/>
            <person name="Toshchakov S.V."/>
            <person name="Dedysh S.N."/>
        </authorList>
    </citation>
    <scope>NUCLEOTIDE SEQUENCE [LARGE SCALE GENOMIC DNA]</scope>
    <source>
        <strain evidence="3 4">Sph1</strain>
    </source>
</reference>
<dbReference type="AlphaFoldDB" id="A0A2S5CJD7"/>
<feature type="transmembrane region" description="Helical" evidence="2">
    <location>
        <begin position="351"/>
        <end position="371"/>
    </location>
</feature>
<dbReference type="Gene3D" id="3.40.50.300">
    <property type="entry name" value="P-loop containing nucleotide triphosphate hydrolases"/>
    <property type="match status" value="1"/>
</dbReference>
<feature type="region of interest" description="Disordered" evidence="1">
    <location>
        <begin position="446"/>
        <end position="465"/>
    </location>
</feature>
<name>A0A2S5CJD7_9GAMM</name>
<dbReference type="InterPro" id="IPR027417">
    <property type="entry name" value="P-loop_NTPase"/>
</dbReference>